<gene>
    <name evidence="2" type="ORF">H920_18854</name>
</gene>
<evidence type="ECO:0000313" key="2">
    <source>
        <dbReference type="EMBL" id="KFO19759.1"/>
    </source>
</evidence>
<proteinExistence type="predicted"/>
<sequence length="116" mass="12230">MCSAPLCLQKREDGGICICICQNAGVGAKVWGHTGCSVALLKAPSFAEHHDLCLGSAGQAGDAGQQAGQQAGHGLEHSAHPTCTVGVWIDADSYYETEKYNGTGYSMEHLLSREHK</sequence>
<dbReference type="Proteomes" id="UP000028990">
    <property type="component" value="Unassembled WGS sequence"/>
</dbReference>
<name>A0A091CLW0_FUKDA</name>
<evidence type="ECO:0000313" key="3">
    <source>
        <dbReference type="Proteomes" id="UP000028990"/>
    </source>
</evidence>
<protein>
    <submittedName>
        <fullName evidence="2">Cytochrome b-c1 complex subunit 1, mitochondrial</fullName>
    </submittedName>
</protein>
<dbReference type="Pfam" id="PF00675">
    <property type="entry name" value="Peptidase_M16"/>
    <property type="match status" value="1"/>
</dbReference>
<dbReference type="AlphaFoldDB" id="A0A091CLW0"/>
<evidence type="ECO:0000259" key="1">
    <source>
        <dbReference type="Pfam" id="PF00675"/>
    </source>
</evidence>
<accession>A0A091CLW0</accession>
<organism evidence="2 3">
    <name type="scientific">Fukomys damarensis</name>
    <name type="common">Damaraland mole rat</name>
    <name type="synonym">Cryptomys damarensis</name>
    <dbReference type="NCBI Taxonomy" id="885580"/>
    <lineage>
        <taxon>Eukaryota</taxon>
        <taxon>Metazoa</taxon>
        <taxon>Chordata</taxon>
        <taxon>Craniata</taxon>
        <taxon>Vertebrata</taxon>
        <taxon>Euteleostomi</taxon>
        <taxon>Mammalia</taxon>
        <taxon>Eutheria</taxon>
        <taxon>Euarchontoglires</taxon>
        <taxon>Glires</taxon>
        <taxon>Rodentia</taxon>
        <taxon>Hystricomorpha</taxon>
        <taxon>Bathyergidae</taxon>
        <taxon>Fukomys</taxon>
    </lineage>
</organism>
<reference evidence="2 3" key="1">
    <citation type="submission" date="2013-11" db="EMBL/GenBank/DDBJ databases">
        <title>The Damaraland mole rat (Fukomys damarensis) genome and evolution of African mole rats.</title>
        <authorList>
            <person name="Gladyshev V.N."/>
            <person name="Fang X."/>
        </authorList>
    </citation>
    <scope>NUCLEOTIDE SEQUENCE [LARGE SCALE GENOMIC DNA]</scope>
    <source>
        <tissue evidence="2">Liver</tissue>
    </source>
</reference>
<dbReference type="InterPro" id="IPR011765">
    <property type="entry name" value="Pept_M16_N"/>
</dbReference>
<feature type="domain" description="Peptidase M16 N-terminal" evidence="1">
    <location>
        <begin position="76"/>
        <end position="112"/>
    </location>
</feature>
<dbReference type="EMBL" id="KN124928">
    <property type="protein sequence ID" value="KFO19759.1"/>
    <property type="molecule type" value="Genomic_DNA"/>
</dbReference>
<keyword evidence="3" id="KW-1185">Reference proteome</keyword>